<feature type="DNA-binding region" description="H-T-H motif" evidence="2">
    <location>
        <begin position="44"/>
        <end position="63"/>
    </location>
</feature>
<protein>
    <submittedName>
        <fullName evidence="4">TetR/AcrR family transcriptional regulator</fullName>
    </submittedName>
</protein>
<dbReference type="GO" id="GO:0003677">
    <property type="term" value="F:DNA binding"/>
    <property type="evidence" value="ECO:0007669"/>
    <property type="project" value="UniProtKB-UniRule"/>
</dbReference>
<dbReference type="Pfam" id="PF00440">
    <property type="entry name" value="TetR_N"/>
    <property type="match status" value="1"/>
</dbReference>
<evidence type="ECO:0000259" key="3">
    <source>
        <dbReference type="PROSITE" id="PS50977"/>
    </source>
</evidence>
<reference evidence="4 5" key="1">
    <citation type="submission" date="2019-07" db="EMBL/GenBank/DDBJ databases">
        <title>Qingshengfaniella alkalisoli gen. nov., sp. nov., isolated from saline soil.</title>
        <authorList>
            <person name="Xu L."/>
            <person name="Huang X.-X."/>
            <person name="Sun J.-Q."/>
        </authorList>
    </citation>
    <scope>NUCLEOTIDE SEQUENCE [LARGE SCALE GENOMIC DNA]</scope>
    <source>
        <strain evidence="4 5">DSM 27279</strain>
    </source>
</reference>
<organism evidence="4 5">
    <name type="scientific">Verticiella sediminum</name>
    <dbReference type="NCBI Taxonomy" id="1247510"/>
    <lineage>
        <taxon>Bacteria</taxon>
        <taxon>Pseudomonadati</taxon>
        <taxon>Pseudomonadota</taxon>
        <taxon>Betaproteobacteria</taxon>
        <taxon>Burkholderiales</taxon>
        <taxon>Alcaligenaceae</taxon>
        <taxon>Verticiella</taxon>
    </lineage>
</organism>
<keyword evidence="1 2" id="KW-0238">DNA-binding</keyword>
<evidence type="ECO:0000313" key="5">
    <source>
        <dbReference type="Proteomes" id="UP000318405"/>
    </source>
</evidence>
<dbReference type="Gene3D" id="1.10.357.10">
    <property type="entry name" value="Tetracycline Repressor, domain 2"/>
    <property type="match status" value="1"/>
</dbReference>
<dbReference type="PROSITE" id="PS50977">
    <property type="entry name" value="HTH_TETR_2"/>
    <property type="match status" value="1"/>
</dbReference>
<accession>A0A556A5X9</accession>
<dbReference type="PRINTS" id="PR00455">
    <property type="entry name" value="HTHTETR"/>
</dbReference>
<keyword evidence="5" id="KW-1185">Reference proteome</keyword>
<dbReference type="InterPro" id="IPR001647">
    <property type="entry name" value="HTH_TetR"/>
</dbReference>
<dbReference type="OrthoDB" id="9809772at2"/>
<dbReference type="SUPFAM" id="SSF46689">
    <property type="entry name" value="Homeodomain-like"/>
    <property type="match status" value="1"/>
</dbReference>
<evidence type="ECO:0000256" key="2">
    <source>
        <dbReference type="PROSITE-ProRule" id="PRU00335"/>
    </source>
</evidence>
<proteinExistence type="predicted"/>
<gene>
    <name evidence="4" type="ORF">FOZ76_27295</name>
</gene>
<sequence>MGRGVGGLDDKISRMANLVPKTSPATWVETARKALIEEGVHGVKVDRLAQRLGVTRGGFYKHFQDRGELLEQLLARWESENLFLLEGPIPKSAAEAAVMLERVSERLITEDGFDPKYDLAVRDWARNDKRAAWAVERVDGKRLEGLERLFVAMGCTAEEAAVRARVYYYHQIGYYSMGVKQSVSERKRLMPVYMQIFLGPELLPAKAKAVLSGKTKTT</sequence>
<dbReference type="AlphaFoldDB" id="A0A556A5X9"/>
<evidence type="ECO:0000313" key="4">
    <source>
        <dbReference type="EMBL" id="TSH88292.1"/>
    </source>
</evidence>
<evidence type="ECO:0000256" key="1">
    <source>
        <dbReference type="ARBA" id="ARBA00023125"/>
    </source>
</evidence>
<feature type="domain" description="HTH tetR-type" evidence="3">
    <location>
        <begin position="21"/>
        <end position="81"/>
    </location>
</feature>
<dbReference type="Proteomes" id="UP000318405">
    <property type="component" value="Unassembled WGS sequence"/>
</dbReference>
<name>A0A556A5X9_9BURK</name>
<dbReference type="InterPro" id="IPR009057">
    <property type="entry name" value="Homeodomain-like_sf"/>
</dbReference>
<dbReference type="EMBL" id="VLTJ01000046">
    <property type="protein sequence ID" value="TSH88292.1"/>
    <property type="molecule type" value="Genomic_DNA"/>
</dbReference>
<comment type="caution">
    <text evidence="4">The sequence shown here is derived from an EMBL/GenBank/DDBJ whole genome shotgun (WGS) entry which is preliminary data.</text>
</comment>